<feature type="region of interest" description="Disordered" evidence="3">
    <location>
        <begin position="233"/>
        <end position="293"/>
    </location>
</feature>
<dbReference type="Proteomes" id="UP000594263">
    <property type="component" value="Unplaced"/>
</dbReference>
<proteinExistence type="inferred from homology"/>
<dbReference type="PANTHER" id="PTHR10460">
    <property type="entry name" value="ABL INTERACTOR FAMILY MEMBER"/>
    <property type="match status" value="1"/>
</dbReference>
<dbReference type="OMA" id="FEMSCIN"/>
<reference evidence="4" key="1">
    <citation type="submission" date="2021-01" db="UniProtKB">
        <authorList>
            <consortium name="EnsemblPlants"/>
        </authorList>
    </citation>
    <scope>IDENTIFICATION</scope>
</reference>
<dbReference type="EnsemblPlants" id="Kaladp0008s0022.1.v1.1">
    <property type="protein sequence ID" value="Kaladp0008s0022.1.v1.1"/>
    <property type="gene ID" value="Kaladp0008s0022.v1.1"/>
</dbReference>
<organism evidence="4 5">
    <name type="scientific">Kalanchoe fedtschenkoi</name>
    <name type="common">Lavender scallops</name>
    <name type="synonym">South American air plant</name>
    <dbReference type="NCBI Taxonomy" id="63787"/>
    <lineage>
        <taxon>Eukaryota</taxon>
        <taxon>Viridiplantae</taxon>
        <taxon>Streptophyta</taxon>
        <taxon>Embryophyta</taxon>
        <taxon>Tracheophyta</taxon>
        <taxon>Spermatophyta</taxon>
        <taxon>Magnoliopsida</taxon>
        <taxon>eudicotyledons</taxon>
        <taxon>Gunneridae</taxon>
        <taxon>Pentapetalae</taxon>
        <taxon>Saxifragales</taxon>
        <taxon>Crassulaceae</taxon>
        <taxon>Kalanchoe</taxon>
    </lineage>
</organism>
<dbReference type="PANTHER" id="PTHR10460:SF10">
    <property type="entry name" value="PROTEIN ABIL3"/>
    <property type="match status" value="1"/>
</dbReference>
<sequence length="316" mass="36381">MAAAAFQTQASNYHELSMHHTLLFADSLKDLKNLRTQLYSAADYFELSFTNDDQKHMVVEILKDYAMKALVNTVDHLGSVTFKVNDIVEDKIGQAQGADLRLSCIEQRLHNVEMYMNHEGRSQQSSAISDPKYHKRYNLPAGETLNCSTRTKSKYYRSSMDDDDGRRHFRIEPARPTSDDALTLTTAVNNKYSHSTLTQTSLQPEVFFYDHSIQKADLDNRRVLPHQFAHLHSGSFASRPTTPNGSRAFTPRTSIDKRQNPSEQQKSASMRFYTDEYNSPKDSQQQKSKSKRLLQALLSRRRSKKDDMLYTFLDEY</sequence>
<comment type="similarity">
    <text evidence="1">Belongs to the ABI family.</text>
</comment>
<name>A0A7N0RB96_KALFE</name>
<dbReference type="Gramene" id="Kaladp0008s0022.1.v1.1">
    <property type="protein sequence ID" value="Kaladp0008s0022.1.v1.1"/>
    <property type="gene ID" value="Kaladp0008s0022.v1.1"/>
</dbReference>
<protein>
    <submittedName>
        <fullName evidence="4">Uncharacterized protein</fullName>
    </submittedName>
</protein>
<comment type="function">
    <text evidence="2">Involved in regulation of actin and microtubule organization. Part of a WAVE complex that activates the Arp2/3 complex.</text>
</comment>
<evidence type="ECO:0000256" key="1">
    <source>
        <dbReference type="ARBA" id="ARBA00010020"/>
    </source>
</evidence>
<evidence type="ECO:0000256" key="2">
    <source>
        <dbReference type="ARBA" id="ARBA00025223"/>
    </source>
</evidence>
<feature type="compositionally biased region" description="Polar residues" evidence="3">
    <location>
        <begin position="235"/>
        <end position="253"/>
    </location>
</feature>
<evidence type="ECO:0000313" key="4">
    <source>
        <dbReference type="EnsemblPlants" id="Kaladp0008s0022.1.v1.1"/>
    </source>
</evidence>
<evidence type="ECO:0000256" key="3">
    <source>
        <dbReference type="SAM" id="MobiDB-lite"/>
    </source>
</evidence>
<dbReference type="AlphaFoldDB" id="A0A7N0RB96"/>
<dbReference type="Gene3D" id="6.10.140.1620">
    <property type="match status" value="1"/>
</dbReference>
<keyword evidence="5" id="KW-1185">Reference proteome</keyword>
<accession>A0A7N0RB96</accession>
<dbReference type="InterPro" id="IPR028457">
    <property type="entry name" value="ABI"/>
</dbReference>
<evidence type="ECO:0000313" key="5">
    <source>
        <dbReference type="Proteomes" id="UP000594263"/>
    </source>
</evidence>
<feature type="compositionally biased region" description="Low complexity" evidence="3">
    <location>
        <begin position="283"/>
        <end position="293"/>
    </location>
</feature>